<dbReference type="InterPro" id="IPR035965">
    <property type="entry name" value="PAS-like_dom_sf"/>
</dbReference>
<comment type="caution">
    <text evidence="13">The sequence shown here is derived from an EMBL/GenBank/DDBJ whole genome shotgun (WGS) entry which is preliminary data.</text>
</comment>
<accession>A0A098LEK0</accession>
<evidence type="ECO:0000313" key="14">
    <source>
        <dbReference type="Proteomes" id="UP000030185"/>
    </source>
</evidence>
<dbReference type="SMART" id="SM00086">
    <property type="entry name" value="PAC"/>
    <property type="match status" value="1"/>
</dbReference>
<dbReference type="eggNOG" id="COG4585">
    <property type="taxonomic scope" value="Bacteria"/>
</dbReference>
<evidence type="ECO:0000256" key="2">
    <source>
        <dbReference type="ARBA" id="ARBA00022679"/>
    </source>
</evidence>
<gene>
    <name evidence="13" type="ORF">MYP_1931</name>
</gene>
<keyword evidence="4 13" id="KW-0418">Kinase</keyword>
<dbReference type="InterPro" id="IPR003594">
    <property type="entry name" value="HATPase_dom"/>
</dbReference>
<dbReference type="RefSeq" id="WP_045461981.1">
    <property type="nucleotide sequence ID" value="NZ_BBLT01000003.1"/>
</dbReference>
<dbReference type="Pfam" id="PF13426">
    <property type="entry name" value="PAS_9"/>
    <property type="match status" value="1"/>
</dbReference>
<dbReference type="PANTHER" id="PTHR24421">
    <property type="entry name" value="NITRATE/NITRITE SENSOR PROTEIN NARX-RELATED"/>
    <property type="match status" value="1"/>
</dbReference>
<dbReference type="SUPFAM" id="SSF55785">
    <property type="entry name" value="PYP-like sensor domain (PAS domain)"/>
    <property type="match status" value="1"/>
</dbReference>
<feature type="domain" description="PAC" evidence="12">
    <location>
        <begin position="327"/>
        <end position="381"/>
    </location>
</feature>
<evidence type="ECO:0000313" key="13">
    <source>
        <dbReference type="EMBL" id="GAL84703.1"/>
    </source>
</evidence>
<dbReference type="SMART" id="SM00387">
    <property type="entry name" value="HATPase_c"/>
    <property type="match status" value="1"/>
</dbReference>
<dbReference type="InterPro" id="IPR011712">
    <property type="entry name" value="Sig_transdc_His_kin_sub3_dim/P"/>
</dbReference>
<dbReference type="PROSITE" id="PS50109">
    <property type="entry name" value="HIS_KIN"/>
    <property type="match status" value="1"/>
</dbReference>
<evidence type="ECO:0000259" key="12">
    <source>
        <dbReference type="PROSITE" id="PS50113"/>
    </source>
</evidence>
<reference evidence="13 14" key="1">
    <citation type="submission" date="2014-09" db="EMBL/GenBank/DDBJ databases">
        <title>Sporocytophaga myxococcoides PG-01 genome sequencing.</title>
        <authorList>
            <person name="Liu L."/>
            <person name="Gao P.J."/>
            <person name="Chen G.J."/>
            <person name="Wang L.S."/>
        </authorList>
    </citation>
    <scope>NUCLEOTIDE SEQUENCE [LARGE SCALE GENOMIC DNA]</scope>
    <source>
        <strain evidence="13 14">PG-01</strain>
    </source>
</reference>
<dbReference type="CDD" id="cd16917">
    <property type="entry name" value="HATPase_UhpB-NarQ-NarX-like"/>
    <property type="match status" value="1"/>
</dbReference>
<dbReference type="InterPro" id="IPR050482">
    <property type="entry name" value="Sensor_HK_TwoCompSys"/>
</dbReference>
<dbReference type="Gene3D" id="3.30.450.20">
    <property type="entry name" value="PAS domain"/>
    <property type="match status" value="1"/>
</dbReference>
<dbReference type="AlphaFoldDB" id="A0A098LEK0"/>
<feature type="transmembrane region" description="Helical" evidence="9">
    <location>
        <begin position="20"/>
        <end position="43"/>
    </location>
</feature>
<dbReference type="PROSITE" id="PS50112">
    <property type="entry name" value="PAS"/>
    <property type="match status" value="1"/>
</dbReference>
<dbReference type="InterPro" id="IPR036890">
    <property type="entry name" value="HATPase_C_sf"/>
</dbReference>
<dbReference type="Pfam" id="PF02518">
    <property type="entry name" value="HATPase_c"/>
    <property type="match status" value="1"/>
</dbReference>
<evidence type="ECO:0000256" key="1">
    <source>
        <dbReference type="ARBA" id="ARBA00004141"/>
    </source>
</evidence>
<dbReference type="Pfam" id="PF07730">
    <property type="entry name" value="HisKA_3"/>
    <property type="match status" value="1"/>
</dbReference>
<dbReference type="Pfam" id="PF13675">
    <property type="entry name" value="PilJ"/>
    <property type="match status" value="1"/>
</dbReference>
<dbReference type="PROSITE" id="PS50113">
    <property type="entry name" value="PAC"/>
    <property type="match status" value="1"/>
</dbReference>
<feature type="domain" description="Histidine kinase" evidence="10">
    <location>
        <begin position="415"/>
        <end position="607"/>
    </location>
</feature>
<dbReference type="InterPro" id="IPR000700">
    <property type="entry name" value="PAS-assoc_C"/>
</dbReference>
<feature type="coiled-coil region" evidence="8">
    <location>
        <begin position="234"/>
        <end position="261"/>
    </location>
</feature>
<keyword evidence="2" id="KW-0808">Transferase</keyword>
<dbReference type="InterPro" id="IPR001610">
    <property type="entry name" value="PAC"/>
</dbReference>
<organism evidence="13 14">
    <name type="scientific">Sporocytophaga myxococcoides</name>
    <dbReference type="NCBI Taxonomy" id="153721"/>
    <lineage>
        <taxon>Bacteria</taxon>
        <taxon>Pseudomonadati</taxon>
        <taxon>Bacteroidota</taxon>
        <taxon>Cytophagia</taxon>
        <taxon>Cytophagales</taxon>
        <taxon>Cytophagaceae</taxon>
        <taxon>Sporocytophaga</taxon>
    </lineage>
</organism>
<feature type="transmembrane region" description="Helical" evidence="9">
    <location>
        <begin position="198"/>
        <end position="220"/>
    </location>
</feature>
<dbReference type="eggNOG" id="COG2202">
    <property type="taxonomic scope" value="Bacteria"/>
</dbReference>
<evidence type="ECO:0000259" key="10">
    <source>
        <dbReference type="PROSITE" id="PS50109"/>
    </source>
</evidence>
<evidence type="ECO:0000256" key="4">
    <source>
        <dbReference type="ARBA" id="ARBA00022777"/>
    </source>
</evidence>
<evidence type="ECO:0000256" key="9">
    <source>
        <dbReference type="SAM" id="Phobius"/>
    </source>
</evidence>
<keyword evidence="14" id="KW-1185">Reference proteome</keyword>
<name>A0A098LEK0_9BACT</name>
<dbReference type="Gene3D" id="3.30.565.10">
    <property type="entry name" value="Histidine kinase-like ATPase, C-terminal domain"/>
    <property type="match status" value="1"/>
</dbReference>
<dbReference type="GO" id="GO:0016020">
    <property type="term" value="C:membrane"/>
    <property type="evidence" value="ECO:0007669"/>
    <property type="project" value="UniProtKB-SubCell"/>
</dbReference>
<comment type="subcellular location">
    <subcellularLocation>
        <location evidence="1">Membrane</location>
        <topology evidence="1">Multi-pass membrane protein</topology>
    </subcellularLocation>
</comment>
<dbReference type="EMBL" id="BBLT01000003">
    <property type="protein sequence ID" value="GAL84703.1"/>
    <property type="molecule type" value="Genomic_DNA"/>
</dbReference>
<dbReference type="SUPFAM" id="SSF55874">
    <property type="entry name" value="ATPase domain of HSP90 chaperone/DNA topoisomerase II/histidine kinase"/>
    <property type="match status" value="1"/>
</dbReference>
<evidence type="ECO:0000256" key="5">
    <source>
        <dbReference type="ARBA" id="ARBA00022989"/>
    </source>
</evidence>
<dbReference type="Gene3D" id="1.20.5.1930">
    <property type="match status" value="1"/>
</dbReference>
<keyword evidence="6" id="KW-0902">Two-component regulatory system</keyword>
<keyword evidence="5 9" id="KW-1133">Transmembrane helix</keyword>
<evidence type="ECO:0000256" key="6">
    <source>
        <dbReference type="ARBA" id="ARBA00023012"/>
    </source>
</evidence>
<keyword evidence="8" id="KW-0175">Coiled coil</keyword>
<evidence type="ECO:0000256" key="7">
    <source>
        <dbReference type="ARBA" id="ARBA00023136"/>
    </source>
</evidence>
<dbReference type="InterPro" id="IPR005467">
    <property type="entry name" value="His_kinase_dom"/>
</dbReference>
<dbReference type="InterPro" id="IPR000014">
    <property type="entry name" value="PAS"/>
</dbReference>
<dbReference type="GO" id="GO:0046983">
    <property type="term" value="F:protein dimerization activity"/>
    <property type="evidence" value="ECO:0007669"/>
    <property type="project" value="InterPro"/>
</dbReference>
<proteinExistence type="predicted"/>
<dbReference type="CDD" id="cd00130">
    <property type="entry name" value="PAS"/>
    <property type="match status" value="1"/>
</dbReference>
<keyword evidence="7 9" id="KW-0472">Membrane</keyword>
<protein>
    <submittedName>
        <fullName evidence="13">Two-component sensor histidine kinase</fullName>
    </submittedName>
</protein>
<dbReference type="Proteomes" id="UP000030185">
    <property type="component" value="Unassembled WGS sequence"/>
</dbReference>
<dbReference type="NCBIfam" id="TIGR00229">
    <property type="entry name" value="sensory_box"/>
    <property type="match status" value="1"/>
</dbReference>
<evidence type="ECO:0000256" key="3">
    <source>
        <dbReference type="ARBA" id="ARBA00022692"/>
    </source>
</evidence>
<dbReference type="STRING" id="153721.MYP_1931"/>
<dbReference type="InterPro" id="IPR029095">
    <property type="entry name" value="NarX-like_N"/>
</dbReference>
<evidence type="ECO:0000259" key="11">
    <source>
        <dbReference type="PROSITE" id="PS50112"/>
    </source>
</evidence>
<dbReference type="GO" id="GO:0000155">
    <property type="term" value="F:phosphorelay sensor kinase activity"/>
    <property type="evidence" value="ECO:0007669"/>
    <property type="project" value="InterPro"/>
</dbReference>
<feature type="domain" description="PAS" evidence="11">
    <location>
        <begin position="271"/>
        <end position="306"/>
    </location>
</feature>
<sequence length="607" mass="69859">MGLFRNKLNTLGQEQRLFKYSAVMYAIALSLIAVISILSQVLIQQYLSSQIHDSHIINIAARQRTYSQTLSKNALLIESGRDIETNRKAFVNTLRQWQRSHEALQSGSDFLNLPANDREELSQMFKIIEDPYEEILGASNEMIKELYSTKPLDSLNLKPYITTIFENEKIYLLGMELIVFDYDRFSRNGVNKLKEIEYILLFIVLLSLVLEAVFIFYPLALRVRQNIRDLVVSETNAKNLANKLKETNDTLEQSHKELREVNFALEKATYLVKTDQDGRIIYANDKYCHVTKYTMGELLGKPLFYNNMGGKESIIYEHVRNPLRRKEVWQGEIFDHASDGTGFWLDVTLMPIVDYKGSLYQYLVICTDITKRKNTERELTLLTEEKIRRQDVEQKIISYSILNGQEKERKRIAAEIHDGIGQMMTSMRMKLEMIEQKNIGLSEDLPEINDLLQSIINETKKICSDLLPSVLDDFGLSAAVRELQKLCESSSTMDLEIEDQLAKTKLPREVEIGVFRILQEALNNAIKHSSGSKIFVHVSSDVHCVHLMVQDDGKGFYFDERRILSREFVRKSNGLRNMKERAELLGGNFNVTSEPGKGTIVQLEIPL</sequence>
<keyword evidence="3 9" id="KW-0812">Transmembrane</keyword>
<dbReference type="OrthoDB" id="9760839at2"/>
<evidence type="ECO:0000256" key="8">
    <source>
        <dbReference type="SAM" id="Coils"/>
    </source>
</evidence>